<dbReference type="PANTHER" id="PTHR47234">
    <property type="match status" value="1"/>
</dbReference>
<evidence type="ECO:0000256" key="5">
    <source>
        <dbReference type="SAM" id="MobiDB-lite"/>
    </source>
</evidence>
<evidence type="ECO:0000256" key="3">
    <source>
        <dbReference type="ARBA" id="ARBA00023237"/>
    </source>
</evidence>
<accession>A0A7Y2KRQ1</accession>
<evidence type="ECO:0000259" key="8">
    <source>
        <dbReference type="Pfam" id="PF07715"/>
    </source>
</evidence>
<feature type="domain" description="TonB-dependent receptor-like beta-barrel" evidence="7">
    <location>
        <begin position="294"/>
        <end position="787"/>
    </location>
</feature>
<dbReference type="Proteomes" id="UP000550136">
    <property type="component" value="Unassembled WGS sequence"/>
</dbReference>
<comment type="similarity">
    <text evidence="4">Belongs to the TonB-dependent receptor family.</text>
</comment>
<dbReference type="Gene3D" id="2.40.170.20">
    <property type="entry name" value="TonB-dependent receptor, beta-barrel domain"/>
    <property type="match status" value="1"/>
</dbReference>
<gene>
    <name evidence="9" type="ORF">HKX06_16390</name>
</gene>
<keyword evidence="3" id="KW-0998">Cell outer membrane</keyword>
<evidence type="ECO:0000256" key="6">
    <source>
        <dbReference type="SAM" id="SignalP"/>
    </source>
</evidence>
<name>A0A7Y2KRQ1_SPHPI</name>
<evidence type="ECO:0000313" key="9">
    <source>
        <dbReference type="EMBL" id="NNG58939.1"/>
    </source>
</evidence>
<dbReference type="PANTHER" id="PTHR47234:SF3">
    <property type="entry name" value="SECRETIN_TONB SHORT N-TERMINAL DOMAIN-CONTAINING PROTEIN"/>
    <property type="match status" value="1"/>
</dbReference>
<feature type="domain" description="TonB-dependent receptor plug" evidence="8">
    <location>
        <begin position="60"/>
        <end position="181"/>
    </location>
</feature>
<comment type="caution">
    <text evidence="9">The sequence shown here is derived from an EMBL/GenBank/DDBJ whole genome shotgun (WGS) entry which is preliminary data.</text>
</comment>
<evidence type="ECO:0000256" key="1">
    <source>
        <dbReference type="ARBA" id="ARBA00004442"/>
    </source>
</evidence>
<protein>
    <submittedName>
        <fullName evidence="9">TonB-dependent receptor</fullName>
    </submittedName>
</protein>
<keyword evidence="2 4" id="KW-0472">Membrane</keyword>
<dbReference type="Gene3D" id="2.170.130.10">
    <property type="entry name" value="TonB-dependent receptor, plug domain"/>
    <property type="match status" value="1"/>
</dbReference>
<dbReference type="AlphaFoldDB" id="A0A7Y2KRQ1"/>
<feature type="compositionally biased region" description="Low complexity" evidence="5">
    <location>
        <begin position="25"/>
        <end position="46"/>
    </location>
</feature>
<dbReference type="Pfam" id="PF00593">
    <property type="entry name" value="TonB_dep_Rec_b-barrel"/>
    <property type="match status" value="1"/>
</dbReference>
<dbReference type="Pfam" id="PF07715">
    <property type="entry name" value="Plug"/>
    <property type="match status" value="1"/>
</dbReference>
<organism evidence="9 10">
    <name type="scientific">Sphingomonas paucimobilis</name>
    <name type="common">Pseudomonas paucimobilis</name>
    <dbReference type="NCBI Taxonomy" id="13689"/>
    <lineage>
        <taxon>Bacteria</taxon>
        <taxon>Pseudomonadati</taxon>
        <taxon>Pseudomonadota</taxon>
        <taxon>Alphaproteobacteria</taxon>
        <taxon>Sphingomonadales</taxon>
        <taxon>Sphingomonadaceae</taxon>
        <taxon>Sphingomonas</taxon>
    </lineage>
</organism>
<reference evidence="9 10" key="1">
    <citation type="submission" date="2020-05" db="EMBL/GenBank/DDBJ databases">
        <title>Draft Genome Sequences of Sphingomonas sp. Isolated from the International Space Station.</title>
        <authorList>
            <person name="Bijlani S."/>
            <person name="Singh N.K."/>
            <person name="Mason C.E."/>
            <person name="Wang C.C."/>
            <person name="Venkateswaran K."/>
        </authorList>
    </citation>
    <scope>NUCLEOTIDE SEQUENCE [LARGE SCALE GENOMIC DNA]</scope>
    <source>
        <strain evidence="9 10">FKI-L5-BR-P1</strain>
    </source>
</reference>
<keyword evidence="9" id="KW-0675">Receptor</keyword>
<sequence>MRSFLCSSRQVSLLAMAASASALGGGTASAQTAPSDSAQSAQSQTDIVVTGTRRSDLRAAESPTPIDIISSTQLLNKGTSDVNDILRDQVPSFNVQRLVSNDGAVFTRPFSLRNLPPDQTLVLVNGKRWHRGATVQFTNIPYIRGSQGPDLAAIPSIAIGQLEVLRDGASANYGSDAIAGVLNFRLREEPSGGTLIARYGQFYAGDGKDVLLQGNIGLPLTTAGFINLSGEYTNSDTTARQVQRPDAQALIDAGVPGVPVPAQRWGNPKAEAARMFLNAGLDLGGDTKAYMFGNYSWSSGTTAFFYRNPNTSFIATSIPLTGQPGGPRFSFRSLYPGGYTPDFGATIRDASIAGGLKGNLIGALTYDVSATYGTNTAQYRINNTVNPSLGLSSPTSFNAGKLQQRELNFNFDTSYPLELGLASPLNLAGGLEYRRETYEITAGEVASWQVGPYASLIDPDTGQRTGLPVGSNGFPGFSPVQAGVFSRNNWAAYAAIEGDVSSLLTFGLAGRFEDFSDFGSTFNWKANARLNFSDAIALRGSVNTGFRAPTPGQANASQVQTNIDTVTGTPLTAGIISPNNPVARFFGAAPLRPEKSFNIAAGLVLTPTSRLTLTLDYFNIKVKDRIALSGNFNLTQAQRDQLAALGIPGGDSFEQISFFTNSFDSRNQGLDAVLTYRFDIGEGKATLGLNANYTDTKILRASPVITADRERLLELERFVPRWKGNASFTYEAGRFGMTAVATYFGKWTDYGANVANDQTGSAEILANLELRYRLSEAFGIAVGGENIFNNYPDREARASQIANGIKYLRFAPIGFNGGFWYVRGTAKF</sequence>
<proteinExistence type="inferred from homology"/>
<evidence type="ECO:0000313" key="10">
    <source>
        <dbReference type="Proteomes" id="UP000550136"/>
    </source>
</evidence>
<keyword evidence="4" id="KW-0798">TonB box</keyword>
<keyword evidence="6" id="KW-0732">Signal</keyword>
<dbReference type="InterPro" id="IPR012910">
    <property type="entry name" value="Plug_dom"/>
</dbReference>
<dbReference type="EMBL" id="JABEOU010000049">
    <property type="protein sequence ID" value="NNG58939.1"/>
    <property type="molecule type" value="Genomic_DNA"/>
</dbReference>
<dbReference type="SUPFAM" id="SSF56935">
    <property type="entry name" value="Porins"/>
    <property type="match status" value="1"/>
</dbReference>
<evidence type="ECO:0000259" key="7">
    <source>
        <dbReference type="Pfam" id="PF00593"/>
    </source>
</evidence>
<feature type="chain" id="PRO_5030833093" evidence="6">
    <location>
        <begin position="31"/>
        <end position="828"/>
    </location>
</feature>
<evidence type="ECO:0000256" key="2">
    <source>
        <dbReference type="ARBA" id="ARBA00023136"/>
    </source>
</evidence>
<dbReference type="CDD" id="cd01347">
    <property type="entry name" value="ligand_gated_channel"/>
    <property type="match status" value="1"/>
</dbReference>
<dbReference type="InterPro" id="IPR037066">
    <property type="entry name" value="Plug_dom_sf"/>
</dbReference>
<dbReference type="InterPro" id="IPR036942">
    <property type="entry name" value="Beta-barrel_TonB_sf"/>
</dbReference>
<feature type="region of interest" description="Disordered" evidence="5">
    <location>
        <begin position="25"/>
        <end position="56"/>
    </location>
</feature>
<comment type="subcellular location">
    <subcellularLocation>
        <location evidence="1 4">Cell outer membrane</location>
    </subcellularLocation>
</comment>
<dbReference type="GO" id="GO:0009279">
    <property type="term" value="C:cell outer membrane"/>
    <property type="evidence" value="ECO:0007669"/>
    <property type="project" value="UniProtKB-SubCell"/>
</dbReference>
<evidence type="ECO:0000256" key="4">
    <source>
        <dbReference type="RuleBase" id="RU003357"/>
    </source>
</evidence>
<dbReference type="InterPro" id="IPR000531">
    <property type="entry name" value="Beta-barrel_TonB"/>
</dbReference>
<feature type="signal peptide" evidence="6">
    <location>
        <begin position="1"/>
        <end position="30"/>
    </location>
</feature>